<evidence type="ECO:0000256" key="9">
    <source>
        <dbReference type="SAM" id="Phobius"/>
    </source>
</evidence>
<feature type="compositionally biased region" description="Basic and acidic residues" evidence="8">
    <location>
        <begin position="384"/>
        <end position="395"/>
    </location>
</feature>
<dbReference type="GO" id="GO:0016758">
    <property type="term" value="F:hexosyltransferase activity"/>
    <property type="evidence" value="ECO:0007669"/>
    <property type="project" value="InterPro"/>
</dbReference>
<feature type="transmembrane region" description="Helical" evidence="9">
    <location>
        <begin position="560"/>
        <end position="589"/>
    </location>
</feature>
<dbReference type="NCBIfam" id="NF038066">
    <property type="entry name" value="MptB"/>
    <property type="match status" value="1"/>
</dbReference>
<feature type="transmembrane region" description="Helical" evidence="9">
    <location>
        <begin position="224"/>
        <end position="245"/>
    </location>
</feature>
<evidence type="ECO:0000256" key="4">
    <source>
        <dbReference type="ARBA" id="ARBA00022692"/>
    </source>
</evidence>
<evidence type="ECO:0000256" key="2">
    <source>
        <dbReference type="ARBA" id="ARBA00022676"/>
    </source>
</evidence>
<feature type="compositionally biased region" description="Gly residues" evidence="8">
    <location>
        <begin position="411"/>
        <end position="451"/>
    </location>
</feature>
<feature type="transmembrane region" description="Helical" evidence="9">
    <location>
        <begin position="610"/>
        <end position="627"/>
    </location>
</feature>
<dbReference type="AlphaFoldDB" id="A0A1G9EJ02"/>
<reference evidence="10 11" key="1">
    <citation type="submission" date="2016-10" db="EMBL/GenBank/DDBJ databases">
        <authorList>
            <person name="de Groot N.N."/>
        </authorList>
    </citation>
    <scope>NUCLEOTIDE SEQUENCE [LARGE SCALE GENOMIC DNA]</scope>
    <source>
        <strain evidence="10 11">CGMCC 4.6533</strain>
    </source>
</reference>
<keyword evidence="4 9" id="KW-0812">Transmembrane</keyword>
<protein>
    <recommendedName>
        <fullName evidence="12">DUF2029 domain-containing protein</fullName>
    </recommendedName>
</protein>
<evidence type="ECO:0000256" key="1">
    <source>
        <dbReference type="ARBA" id="ARBA00004141"/>
    </source>
</evidence>
<dbReference type="Proteomes" id="UP000199202">
    <property type="component" value="Unassembled WGS sequence"/>
</dbReference>
<feature type="compositionally biased region" description="Gly residues" evidence="8">
    <location>
        <begin position="505"/>
        <end position="521"/>
    </location>
</feature>
<name>A0A1G9EJ02_9ACTN</name>
<dbReference type="EMBL" id="FNDJ01000018">
    <property type="protein sequence ID" value="SDK76021.1"/>
    <property type="molecule type" value="Genomic_DNA"/>
</dbReference>
<evidence type="ECO:0000313" key="10">
    <source>
        <dbReference type="EMBL" id="SDK76021.1"/>
    </source>
</evidence>
<keyword evidence="11" id="KW-1185">Reference proteome</keyword>
<keyword evidence="5 9" id="KW-1133">Transmembrane helix</keyword>
<comment type="similarity">
    <text evidence="7">Belongs to the MptA/B family.</text>
</comment>
<gene>
    <name evidence="10" type="ORF">SAMN05421869_118179</name>
</gene>
<feature type="compositionally biased region" description="Low complexity" evidence="8">
    <location>
        <begin position="374"/>
        <end position="383"/>
    </location>
</feature>
<feature type="region of interest" description="Disordered" evidence="8">
    <location>
        <begin position="346"/>
        <end position="523"/>
    </location>
</feature>
<dbReference type="InterPro" id="IPR049829">
    <property type="entry name" value="MptA/B-like"/>
</dbReference>
<feature type="transmembrane region" description="Helical" evidence="9">
    <location>
        <begin position="150"/>
        <end position="173"/>
    </location>
</feature>
<feature type="transmembrane region" description="Helical" evidence="9">
    <location>
        <begin position="194"/>
        <end position="218"/>
    </location>
</feature>
<feature type="compositionally biased region" description="Gly residues" evidence="8">
    <location>
        <begin position="484"/>
        <end position="498"/>
    </location>
</feature>
<feature type="compositionally biased region" description="Low complexity" evidence="8">
    <location>
        <begin position="400"/>
        <end position="410"/>
    </location>
</feature>
<evidence type="ECO:0000256" key="8">
    <source>
        <dbReference type="SAM" id="MobiDB-lite"/>
    </source>
</evidence>
<evidence type="ECO:0000313" key="11">
    <source>
        <dbReference type="Proteomes" id="UP000199202"/>
    </source>
</evidence>
<dbReference type="STRING" id="633440.SAMN05421869_118179"/>
<dbReference type="Pfam" id="PF26314">
    <property type="entry name" value="MptA_B_family"/>
    <property type="match status" value="1"/>
</dbReference>
<evidence type="ECO:0000256" key="3">
    <source>
        <dbReference type="ARBA" id="ARBA00022679"/>
    </source>
</evidence>
<evidence type="ECO:0000256" key="6">
    <source>
        <dbReference type="ARBA" id="ARBA00023136"/>
    </source>
</evidence>
<keyword evidence="3" id="KW-0808">Transferase</keyword>
<keyword evidence="2" id="KW-0328">Glycosyltransferase</keyword>
<feature type="transmembrane region" description="Helical" evidence="9">
    <location>
        <begin position="533"/>
        <end position="554"/>
    </location>
</feature>
<keyword evidence="6 9" id="KW-0472">Membrane</keyword>
<accession>A0A1G9EJ02</accession>
<proteinExistence type="inferred from homology"/>
<comment type="subcellular location">
    <subcellularLocation>
        <location evidence="1">Membrane</location>
        <topology evidence="1">Multi-pass membrane protein</topology>
    </subcellularLocation>
</comment>
<evidence type="ECO:0008006" key="12">
    <source>
        <dbReference type="Google" id="ProtNLM"/>
    </source>
</evidence>
<feature type="transmembrane region" description="Helical" evidence="9">
    <location>
        <begin position="257"/>
        <end position="275"/>
    </location>
</feature>
<feature type="transmembrane region" description="Helical" evidence="9">
    <location>
        <begin position="23"/>
        <end position="47"/>
    </location>
</feature>
<dbReference type="GO" id="GO:0005886">
    <property type="term" value="C:plasma membrane"/>
    <property type="evidence" value="ECO:0007669"/>
    <property type="project" value="UniProtKB-SubCell"/>
</dbReference>
<evidence type="ECO:0000256" key="5">
    <source>
        <dbReference type="ARBA" id="ARBA00022989"/>
    </source>
</evidence>
<organism evidence="10 11">
    <name type="scientific">Nonomuraea jiangxiensis</name>
    <dbReference type="NCBI Taxonomy" id="633440"/>
    <lineage>
        <taxon>Bacteria</taxon>
        <taxon>Bacillati</taxon>
        <taxon>Actinomycetota</taxon>
        <taxon>Actinomycetes</taxon>
        <taxon>Streptosporangiales</taxon>
        <taxon>Streptosporangiaceae</taxon>
        <taxon>Nonomuraea</taxon>
    </lineage>
</organism>
<sequence length="647" mass="66248">MVPALGGPAWHPPYSLDAHPNPYLVVALATAAIVLGGLGLLAALITIRSSATGHRLLPSARHLVLIGCLAAGVLAFLPPSGSGDHLNYAAYGRMVMLGLSPYTHGAVDLAGDPIADAVEEPWREEPSVYGPLATALQAAASWVGGDSMRLTIFVLALFNAAAFVATGLLIDRFSRDDPARRLRAALLWTANPLLLYQLVAGMHVDTLAIACMVAAVLARGRPMGSGGLLGLGAAIKINAGLVALGPAWELRRRPARLALMAACALAVVVVGYAIVGPEAIAPLTRTSKSISHASPWKLVQGWLQMIVGTGSAYRGEIQIGSLLLLALIAWSLLRLASRSYWASNPGLVSPATRQPEQSERDRLTSPVERGGEGVPVERGGPEAPGERGEVGRSDEPTEIGGSAEGSEVEGSGQGSQVGGSGEGGEMEGSGQGSQVGGSGEGGEVEGSGQGSQVGAPGEAREVGAPAEHDEGVSSESGREEPSGQRGGVGVLGEPGGLGTPRERGGVGSSREGGGVGTFGGRGGKEGLGEPRGLAAPVVAAGLVVAYLFATPYLLPWYEGLAFGLLAMVAASAVDLFVVGHLLVLSLAYLPARVEGQPEGIGWLVTVVRPQIAWVLLGLTVALVVWAWRAAGRVRRRPESAVRQPSAP</sequence>
<feature type="transmembrane region" description="Helical" evidence="9">
    <location>
        <begin position="59"/>
        <end position="77"/>
    </location>
</feature>
<evidence type="ECO:0000256" key="7">
    <source>
        <dbReference type="ARBA" id="ARBA00043987"/>
    </source>
</evidence>
<feature type="compositionally biased region" description="Basic and acidic residues" evidence="8">
    <location>
        <begin position="458"/>
        <end position="482"/>
    </location>
</feature>